<reference evidence="1 2" key="1">
    <citation type="submission" date="2020-05" db="EMBL/GenBank/DDBJ databases">
        <title>Ramlibacter rhizophilus sp. nov., isolated from rhizosphere soil of national flower Mugunghwa from South Korea.</title>
        <authorList>
            <person name="Zheng-Fei Y."/>
            <person name="Huan T."/>
        </authorList>
    </citation>
    <scope>NUCLEOTIDE SEQUENCE [LARGE SCALE GENOMIC DNA]</scope>
    <source>
        <strain evidence="1 2">H242</strain>
    </source>
</reference>
<accession>A0ABX6P2X5</accession>
<gene>
    <name evidence="1" type="ORF">HK414_02910</name>
</gene>
<organism evidence="1 2">
    <name type="scientific">Ramlibacter terrae</name>
    <dbReference type="NCBI Taxonomy" id="2732511"/>
    <lineage>
        <taxon>Bacteria</taxon>
        <taxon>Pseudomonadati</taxon>
        <taxon>Pseudomonadota</taxon>
        <taxon>Betaproteobacteria</taxon>
        <taxon>Burkholderiales</taxon>
        <taxon>Comamonadaceae</taxon>
        <taxon>Ramlibacter</taxon>
    </lineage>
</organism>
<sequence length="93" mass="9295">MPWKLAAGVYSTVPAAASTIVTVPWAPLVTEVMVGVPAKSSSPSTSLVTDPSSATVTALSSTSATGVTVRPITRVDVLPSSSVTVTVKLSGPL</sequence>
<evidence type="ECO:0008006" key="3">
    <source>
        <dbReference type="Google" id="ProtNLM"/>
    </source>
</evidence>
<dbReference type="Proteomes" id="UP000500826">
    <property type="component" value="Chromosome"/>
</dbReference>
<reference evidence="1 2" key="2">
    <citation type="submission" date="2020-05" db="EMBL/GenBank/DDBJ databases">
        <authorList>
            <person name="Khan S.A."/>
            <person name="Jeon C.O."/>
            <person name="Chun B.H."/>
        </authorList>
    </citation>
    <scope>NUCLEOTIDE SEQUENCE [LARGE SCALE GENOMIC DNA]</scope>
    <source>
        <strain evidence="1 2">H242</strain>
    </source>
</reference>
<protein>
    <recommendedName>
        <fullName evidence="3">Secreted protein</fullName>
    </recommendedName>
</protein>
<evidence type="ECO:0000313" key="2">
    <source>
        <dbReference type="Proteomes" id="UP000500826"/>
    </source>
</evidence>
<dbReference type="EMBL" id="CP053418">
    <property type="protein sequence ID" value="QJW83481.1"/>
    <property type="molecule type" value="Genomic_DNA"/>
</dbReference>
<name>A0ABX6P2X5_9BURK</name>
<evidence type="ECO:0000313" key="1">
    <source>
        <dbReference type="EMBL" id="QJW83481.1"/>
    </source>
</evidence>
<keyword evidence="2" id="KW-1185">Reference proteome</keyword>
<proteinExistence type="predicted"/>